<dbReference type="OrthoDB" id="3643209at2759"/>
<protein>
    <submittedName>
        <fullName evidence="1">Uncharacterized protein</fullName>
    </submittedName>
</protein>
<gene>
    <name evidence="1" type="ORF">CERZMDRAFT_94159</name>
</gene>
<evidence type="ECO:0000313" key="2">
    <source>
        <dbReference type="Proteomes" id="UP000799539"/>
    </source>
</evidence>
<dbReference type="Proteomes" id="UP000799539">
    <property type="component" value="Unassembled WGS sequence"/>
</dbReference>
<dbReference type="AlphaFoldDB" id="A0A6A6FQL7"/>
<evidence type="ECO:0000313" key="1">
    <source>
        <dbReference type="EMBL" id="KAF2215766.1"/>
    </source>
</evidence>
<sequence>MAAPALAVKAEHRWHAYTAAFAISMHVVSSNSQSSHSPVIRRISQSQPHWESFYRSHCGSRATEKPQIQPTLLPATVMHRLYFMLLMPLQVLTPSTTPAKHGSPLHARTEKTQAKSMLVANIGPRHQDCEYWHAFPEVKAWGGIPGIIRDARSSIDLAVSVRNGTTTEIGLLGPEELATLERR</sequence>
<dbReference type="EMBL" id="ML992665">
    <property type="protein sequence ID" value="KAF2215766.1"/>
    <property type="molecule type" value="Genomic_DNA"/>
</dbReference>
<reference evidence="1" key="1">
    <citation type="journal article" date="2020" name="Stud. Mycol.">
        <title>101 Dothideomycetes genomes: a test case for predicting lifestyles and emergence of pathogens.</title>
        <authorList>
            <person name="Haridas S."/>
            <person name="Albert R."/>
            <person name="Binder M."/>
            <person name="Bloem J."/>
            <person name="Labutti K."/>
            <person name="Salamov A."/>
            <person name="Andreopoulos B."/>
            <person name="Baker S."/>
            <person name="Barry K."/>
            <person name="Bills G."/>
            <person name="Bluhm B."/>
            <person name="Cannon C."/>
            <person name="Castanera R."/>
            <person name="Culley D."/>
            <person name="Daum C."/>
            <person name="Ezra D."/>
            <person name="Gonzalez J."/>
            <person name="Henrissat B."/>
            <person name="Kuo A."/>
            <person name="Liang C."/>
            <person name="Lipzen A."/>
            <person name="Lutzoni F."/>
            <person name="Magnuson J."/>
            <person name="Mondo S."/>
            <person name="Nolan M."/>
            <person name="Ohm R."/>
            <person name="Pangilinan J."/>
            <person name="Park H.-J."/>
            <person name="Ramirez L."/>
            <person name="Alfaro M."/>
            <person name="Sun H."/>
            <person name="Tritt A."/>
            <person name="Yoshinaga Y."/>
            <person name="Zwiers L.-H."/>
            <person name="Turgeon B."/>
            <person name="Goodwin S."/>
            <person name="Spatafora J."/>
            <person name="Crous P."/>
            <person name="Grigoriev I."/>
        </authorList>
    </citation>
    <scope>NUCLEOTIDE SEQUENCE</scope>
    <source>
        <strain evidence="1">SCOH1-5</strain>
    </source>
</reference>
<proteinExistence type="predicted"/>
<organism evidence="1 2">
    <name type="scientific">Cercospora zeae-maydis SCOH1-5</name>
    <dbReference type="NCBI Taxonomy" id="717836"/>
    <lineage>
        <taxon>Eukaryota</taxon>
        <taxon>Fungi</taxon>
        <taxon>Dikarya</taxon>
        <taxon>Ascomycota</taxon>
        <taxon>Pezizomycotina</taxon>
        <taxon>Dothideomycetes</taxon>
        <taxon>Dothideomycetidae</taxon>
        <taxon>Mycosphaerellales</taxon>
        <taxon>Mycosphaerellaceae</taxon>
        <taxon>Cercospora</taxon>
    </lineage>
</organism>
<keyword evidence="2" id="KW-1185">Reference proteome</keyword>
<accession>A0A6A6FQL7</accession>
<name>A0A6A6FQL7_9PEZI</name>